<evidence type="ECO:0000256" key="3">
    <source>
        <dbReference type="ARBA" id="ARBA00022771"/>
    </source>
</evidence>
<organism evidence="8 9">
    <name type="scientific">Brassica cretica</name>
    <name type="common">Mustard</name>
    <dbReference type="NCBI Taxonomy" id="69181"/>
    <lineage>
        <taxon>Eukaryota</taxon>
        <taxon>Viridiplantae</taxon>
        <taxon>Streptophyta</taxon>
        <taxon>Embryophyta</taxon>
        <taxon>Tracheophyta</taxon>
        <taxon>Spermatophyta</taxon>
        <taxon>Magnoliopsida</taxon>
        <taxon>eudicotyledons</taxon>
        <taxon>Gunneridae</taxon>
        <taxon>Pentapetalae</taxon>
        <taxon>rosids</taxon>
        <taxon>malvids</taxon>
        <taxon>Brassicales</taxon>
        <taxon>Brassicaceae</taxon>
        <taxon>Brassiceae</taxon>
        <taxon>Brassica</taxon>
    </lineage>
</organism>
<dbReference type="PANTHER" id="PTHR47165:SF4">
    <property type="entry name" value="OS03G0429900 PROTEIN"/>
    <property type="match status" value="1"/>
</dbReference>
<dbReference type="CDD" id="cd04476">
    <property type="entry name" value="RPA1_DBD_C"/>
    <property type="match status" value="1"/>
</dbReference>
<protein>
    <recommendedName>
        <fullName evidence="7">Replication factor A C-terminal domain-containing protein</fullName>
    </recommendedName>
</protein>
<gene>
    <name evidence="8" type="ORF">F2Q68_00039648</name>
</gene>
<feature type="domain" description="Replication factor A C-terminal" evidence="7">
    <location>
        <begin position="527"/>
        <end position="654"/>
    </location>
</feature>
<keyword evidence="3" id="KW-0863">Zinc-finger</keyword>
<dbReference type="PANTHER" id="PTHR47165">
    <property type="entry name" value="OS03G0429900 PROTEIN"/>
    <property type="match status" value="1"/>
</dbReference>
<dbReference type="SUPFAM" id="SSF50249">
    <property type="entry name" value="Nucleic acid-binding proteins"/>
    <property type="match status" value="2"/>
</dbReference>
<evidence type="ECO:0000256" key="5">
    <source>
        <dbReference type="ARBA" id="ARBA00023125"/>
    </source>
</evidence>
<keyword evidence="5" id="KW-0238">DNA-binding</keyword>
<evidence type="ECO:0000256" key="6">
    <source>
        <dbReference type="SAM" id="MobiDB-lite"/>
    </source>
</evidence>
<dbReference type="InterPro" id="IPR047192">
    <property type="entry name" value="Euk_RPA1_DBD_C"/>
</dbReference>
<name>A0A8S9MN98_BRACR</name>
<dbReference type="InterPro" id="IPR013955">
    <property type="entry name" value="Rep_factor-A_C"/>
</dbReference>
<reference evidence="8" key="1">
    <citation type="submission" date="2019-12" db="EMBL/GenBank/DDBJ databases">
        <title>Genome sequencing and annotation of Brassica cretica.</title>
        <authorList>
            <person name="Studholme D.J."/>
            <person name="Sarris P.F."/>
        </authorList>
    </citation>
    <scope>NUCLEOTIDE SEQUENCE</scope>
    <source>
        <strain evidence="8">PFS-001/15</strain>
        <tissue evidence="8">Leaf</tissue>
    </source>
</reference>
<feature type="region of interest" description="Disordered" evidence="6">
    <location>
        <begin position="668"/>
        <end position="743"/>
    </location>
</feature>
<accession>A0A8S9MN98</accession>
<dbReference type="Pfam" id="PF08646">
    <property type="entry name" value="Rep_fac-A_C"/>
    <property type="match status" value="1"/>
</dbReference>
<feature type="region of interest" description="Disordered" evidence="6">
    <location>
        <begin position="311"/>
        <end position="381"/>
    </location>
</feature>
<dbReference type="GO" id="GO:0008270">
    <property type="term" value="F:zinc ion binding"/>
    <property type="evidence" value="ECO:0007669"/>
    <property type="project" value="UniProtKB-KW"/>
</dbReference>
<dbReference type="EMBL" id="QGKW02000007">
    <property type="protein sequence ID" value="KAF2620562.1"/>
    <property type="molecule type" value="Genomic_DNA"/>
</dbReference>
<evidence type="ECO:0000256" key="4">
    <source>
        <dbReference type="ARBA" id="ARBA00022833"/>
    </source>
</evidence>
<comment type="similarity">
    <text evidence="1">Belongs to the replication factor A protein 1 family.</text>
</comment>
<sequence length="743" mass="81013">MYELSGFDVTRSNSHFKLCDSVVSIRLNEFTKMVEVAAVANPIPTEMFRFRTLEELMALANTNVHLPAMQLCATVCVSVFDSVAELLHKRLEAGVVQPRVMVATNINPKFVGGRLYLNATSGTHFYFDNEVTASRTLFEQLSTRPENDTTNGKQYRGVKKLEPVSLGELNNCVLNSPPQSIEFLCKARIVSLETTNGWCYISCAKCFKKLQRGISSFTCTTCFNVSVVGVVSCVCCIQPAMSKLIGVRAAEVANPMGQGEEDPLGYQIPQFLQDIVGNAYIFHLKLTEFNFSGNHKSFTVARIFDPNDRIPGPTFAPHGGDHNPDDDMPGSKCASSKCHVGCSSGGDSSEDGEKLSSEQQDSVSENVHGDASGSPDENPAKRAHIIGEVSDIRTTYNDHAQTTQRVMVTIKVDNDATVCVSVFDSVAEVLHKRLEAGVVQPRVMVATNINPKFVGGRLYLNATSGTHFYFDNEVTASRTLFEQLSTRPENDTTSGKQYRGVKKLEPVSLGELNNYVLNSPPQSIEFLCKARIVSLETTNGWCYISCAKCSKKLQRGISSFTCTTCFNASAVGVVRYRVEMHVESGEDTAVFVAFDSAMSKLIGVRAAEVANPMGQGEEDPLGYQIPQFLQDIVGNAYIFHLKLTEFNFSGNHKSFTVARIFDPNDRIPGPTFAPHDGDHNPGDDMPGSKCASSKCHVGCSSGGDSSEDGEKLSSEQQDSVSENVHGDASDSPDENPAKRARNA</sequence>
<dbReference type="Gene3D" id="2.40.50.140">
    <property type="entry name" value="Nucleic acid-binding proteins"/>
    <property type="match status" value="4"/>
</dbReference>
<comment type="caution">
    <text evidence="8">The sequence shown here is derived from an EMBL/GenBank/DDBJ whole genome shotgun (WGS) entry which is preliminary data.</text>
</comment>
<dbReference type="InterPro" id="IPR012340">
    <property type="entry name" value="NA-bd_OB-fold"/>
</dbReference>
<evidence type="ECO:0000313" key="9">
    <source>
        <dbReference type="Proteomes" id="UP000712281"/>
    </source>
</evidence>
<evidence type="ECO:0000259" key="7">
    <source>
        <dbReference type="Pfam" id="PF08646"/>
    </source>
</evidence>
<evidence type="ECO:0000313" key="8">
    <source>
        <dbReference type="EMBL" id="KAF2620562.1"/>
    </source>
</evidence>
<dbReference type="AlphaFoldDB" id="A0A8S9MN98"/>
<keyword evidence="2" id="KW-0479">Metal-binding</keyword>
<evidence type="ECO:0000256" key="2">
    <source>
        <dbReference type="ARBA" id="ARBA00022723"/>
    </source>
</evidence>
<evidence type="ECO:0000256" key="1">
    <source>
        <dbReference type="ARBA" id="ARBA00005690"/>
    </source>
</evidence>
<dbReference type="GO" id="GO:0003677">
    <property type="term" value="F:DNA binding"/>
    <property type="evidence" value="ECO:0007669"/>
    <property type="project" value="UniProtKB-KW"/>
</dbReference>
<keyword evidence="4" id="KW-0862">Zinc</keyword>
<dbReference type="Proteomes" id="UP000712281">
    <property type="component" value="Unassembled WGS sequence"/>
</dbReference>
<proteinExistence type="inferred from homology"/>